<dbReference type="OrthoDB" id="2020720at2759"/>
<dbReference type="InterPro" id="IPR050914">
    <property type="entry name" value="snRNP_SmB/NAA38-like"/>
</dbReference>
<dbReference type="KEGG" id="acan:ACA1_057390"/>
<evidence type="ECO:0000313" key="4">
    <source>
        <dbReference type="Proteomes" id="UP000011083"/>
    </source>
</evidence>
<feature type="compositionally biased region" description="Basic and acidic residues" evidence="1">
    <location>
        <begin position="13"/>
        <end position="36"/>
    </location>
</feature>
<dbReference type="PANTHER" id="PTHR10701">
    <property type="entry name" value="SMALL NUCLEAR RIBONUCLEOPROTEIN-ASSOCIATED PROTEIN B AND N"/>
    <property type="match status" value="1"/>
</dbReference>
<dbReference type="SMART" id="SM00651">
    <property type="entry name" value="Sm"/>
    <property type="match status" value="1"/>
</dbReference>
<dbReference type="STRING" id="1257118.L8GV96"/>
<dbReference type="Proteomes" id="UP000011083">
    <property type="component" value="Unassembled WGS sequence"/>
</dbReference>
<gene>
    <name evidence="3" type="ORF">ACA1_057390</name>
</gene>
<accession>L8GV96</accession>
<proteinExistence type="predicted"/>
<dbReference type="EMBL" id="KB007974">
    <property type="protein sequence ID" value="ELR17104.1"/>
    <property type="molecule type" value="Genomic_DNA"/>
</dbReference>
<evidence type="ECO:0000259" key="2">
    <source>
        <dbReference type="SMART" id="SM00651"/>
    </source>
</evidence>
<dbReference type="VEuPathDB" id="AmoebaDB:ACA1_057390"/>
<feature type="region of interest" description="Disordered" evidence="1">
    <location>
        <begin position="167"/>
        <end position="204"/>
    </location>
</feature>
<dbReference type="AlphaFoldDB" id="L8GV96"/>
<dbReference type="GeneID" id="14918448"/>
<name>L8GV96_ACACF</name>
<feature type="region of interest" description="Disordered" evidence="1">
    <location>
        <begin position="1"/>
        <end position="36"/>
    </location>
</feature>
<sequence>MAEEGQRAVADQEGLKEETLPTAEEEAKKDEAPGQEEHDIMCGACGQILKRNAYKFCVRCGVKLNPESVWDAQLCNSTHDTPNIARVRQEMIGRGVKVVIADGRIFVGRFLAFDKQRSMILSECREYRRVKIDDDGPEKEEKRNAGLILIGGKFIKSVHWAKLTEEGKQKLKEEEEERRRKEADEEREAAAEEAKAAAAGELPV</sequence>
<evidence type="ECO:0000313" key="3">
    <source>
        <dbReference type="EMBL" id="ELR17104.1"/>
    </source>
</evidence>
<keyword evidence="4" id="KW-1185">Reference proteome</keyword>
<dbReference type="RefSeq" id="XP_004339117.1">
    <property type="nucleotide sequence ID" value="XM_004339069.1"/>
</dbReference>
<reference evidence="3 4" key="1">
    <citation type="journal article" date="2013" name="Genome Biol.">
        <title>Genome of Acanthamoeba castellanii highlights extensive lateral gene transfer and early evolution of tyrosine kinase signaling.</title>
        <authorList>
            <person name="Clarke M."/>
            <person name="Lohan A.J."/>
            <person name="Liu B."/>
            <person name="Lagkouvardos I."/>
            <person name="Roy S."/>
            <person name="Zafar N."/>
            <person name="Bertelli C."/>
            <person name="Schilde C."/>
            <person name="Kianianmomeni A."/>
            <person name="Burglin T.R."/>
            <person name="Frech C."/>
            <person name="Turcotte B."/>
            <person name="Kopec K.O."/>
            <person name="Synnott J.M."/>
            <person name="Choo C."/>
            <person name="Paponov I."/>
            <person name="Finkler A."/>
            <person name="Soon Heng Tan C."/>
            <person name="Hutchins A.P."/>
            <person name="Weinmeier T."/>
            <person name="Rattei T."/>
            <person name="Chu J.S."/>
            <person name="Gimenez G."/>
            <person name="Irimia M."/>
            <person name="Rigden D.J."/>
            <person name="Fitzpatrick D.A."/>
            <person name="Lorenzo-Morales J."/>
            <person name="Bateman A."/>
            <person name="Chiu C.H."/>
            <person name="Tang P."/>
            <person name="Hegemann P."/>
            <person name="Fromm H."/>
            <person name="Raoult D."/>
            <person name="Greub G."/>
            <person name="Miranda-Saavedra D."/>
            <person name="Chen N."/>
            <person name="Nash P."/>
            <person name="Ginger M.L."/>
            <person name="Horn M."/>
            <person name="Schaap P."/>
            <person name="Caler L."/>
            <person name="Loftus B."/>
        </authorList>
    </citation>
    <scope>NUCLEOTIDE SEQUENCE [LARGE SCALE GENOMIC DNA]</scope>
    <source>
        <strain evidence="3 4">Neff</strain>
    </source>
</reference>
<feature type="compositionally biased region" description="Basic and acidic residues" evidence="1">
    <location>
        <begin position="167"/>
        <end position="195"/>
    </location>
</feature>
<protein>
    <submittedName>
        <fullName evidence="3">LSM domain containing protein</fullName>
    </submittedName>
</protein>
<dbReference type="Gene3D" id="2.30.30.100">
    <property type="match status" value="1"/>
</dbReference>
<organism evidence="3 4">
    <name type="scientific">Acanthamoeba castellanii (strain ATCC 30010 / Neff)</name>
    <dbReference type="NCBI Taxonomy" id="1257118"/>
    <lineage>
        <taxon>Eukaryota</taxon>
        <taxon>Amoebozoa</taxon>
        <taxon>Discosea</taxon>
        <taxon>Longamoebia</taxon>
        <taxon>Centramoebida</taxon>
        <taxon>Acanthamoebidae</taxon>
        <taxon>Acanthamoeba</taxon>
    </lineage>
</organism>
<dbReference type="InterPro" id="IPR010920">
    <property type="entry name" value="LSM_dom_sf"/>
</dbReference>
<feature type="domain" description="Sm" evidence="2">
    <location>
        <begin position="86"/>
        <end position="160"/>
    </location>
</feature>
<dbReference type="InterPro" id="IPR001163">
    <property type="entry name" value="Sm_dom_euk/arc"/>
</dbReference>
<dbReference type="Pfam" id="PF01423">
    <property type="entry name" value="LSM"/>
    <property type="match status" value="1"/>
</dbReference>
<dbReference type="SUPFAM" id="SSF50182">
    <property type="entry name" value="Sm-like ribonucleoproteins"/>
    <property type="match status" value="1"/>
</dbReference>
<evidence type="ECO:0000256" key="1">
    <source>
        <dbReference type="SAM" id="MobiDB-lite"/>
    </source>
</evidence>